<reference evidence="1 2" key="1">
    <citation type="submission" date="2020-06" db="EMBL/GenBank/DDBJ databases">
        <title>High-quality draft genome of sulfate reducer Desulfobacter latus type strain AcrS2 isolated from marine sediment.</title>
        <authorList>
            <person name="Hoppe M."/>
            <person name="Larsen C.K."/>
            <person name="Marshall I.P.G."/>
            <person name="Schramm A."/>
            <person name="Marietou A.G."/>
        </authorList>
    </citation>
    <scope>NUCLEOTIDE SEQUENCE [LARGE SCALE GENOMIC DNA]</scope>
    <source>
        <strain evidence="1 2">AcRS2</strain>
    </source>
</reference>
<dbReference type="Proteomes" id="UP000553343">
    <property type="component" value="Unassembled WGS sequence"/>
</dbReference>
<dbReference type="RefSeq" id="WP_178368413.1">
    <property type="nucleotide sequence ID" value="NZ_JACADJ010000163.1"/>
</dbReference>
<keyword evidence="2" id="KW-1185">Reference proteome</keyword>
<evidence type="ECO:0000313" key="1">
    <source>
        <dbReference type="EMBL" id="NWH06971.1"/>
    </source>
</evidence>
<sequence length="56" mass="6529">MKDNSFTDISDPQALQEAAQEIQENIVQQRINYWMDRFFKKDNKAIGPAGRRRAST</sequence>
<organism evidence="1 2">
    <name type="scientific">Desulfobacter latus</name>
    <dbReference type="NCBI Taxonomy" id="2292"/>
    <lineage>
        <taxon>Bacteria</taxon>
        <taxon>Pseudomonadati</taxon>
        <taxon>Thermodesulfobacteriota</taxon>
        <taxon>Desulfobacteria</taxon>
        <taxon>Desulfobacterales</taxon>
        <taxon>Desulfobacteraceae</taxon>
        <taxon>Desulfobacter</taxon>
    </lineage>
</organism>
<evidence type="ECO:0000313" key="2">
    <source>
        <dbReference type="Proteomes" id="UP000553343"/>
    </source>
</evidence>
<dbReference type="AlphaFoldDB" id="A0A850T793"/>
<gene>
    <name evidence="1" type="ORF">HXW94_18665</name>
</gene>
<accession>A0A850T793</accession>
<comment type="caution">
    <text evidence="1">The sequence shown here is derived from an EMBL/GenBank/DDBJ whole genome shotgun (WGS) entry which is preliminary data.</text>
</comment>
<proteinExistence type="predicted"/>
<dbReference type="EMBL" id="JACADJ010000163">
    <property type="protein sequence ID" value="NWH06971.1"/>
    <property type="molecule type" value="Genomic_DNA"/>
</dbReference>
<protein>
    <submittedName>
        <fullName evidence="1">Uncharacterized protein</fullName>
    </submittedName>
</protein>
<name>A0A850T793_9BACT</name>